<accession>A0ABV6BYA3</accession>
<dbReference type="EMBL" id="JBHLYW010000029">
    <property type="protein sequence ID" value="MFC0080008.1"/>
    <property type="molecule type" value="Genomic_DNA"/>
</dbReference>
<name>A0ABV6BYA3_9FLAO</name>
<dbReference type="Gene3D" id="2.60.40.10">
    <property type="entry name" value="Immunoglobulins"/>
    <property type="match status" value="2"/>
</dbReference>
<sequence>MKKIRIVSLAVCIMWVLSLILISSCSSDDSTSSSSGAPAIESVKPSGYETDGSLKPFEPVTIGYPKNYYIIHGKGLLTTTKVYFNDYESYFQPSFVTDTDIVILIDENTPYANASNKLKVVTENGTAEFDFVIAPPVPTVSQFYPVNATAGQEITITGKYFLNPVVTLAKTKTLPAVPVTVVSSTLEKIVIKVPENADLRYLSVANLSGETNSGYAIGTAIFDDVSYYGLTFPSWNNFNFVTNGTAEQGLTHIEKKMDAWGNLQSDWSWYDQLTPFSGLRLAIKAKVPGKIGFIFNGNWENNPPILDVTTEWKVFYLPWSVLTNTDRVQNISFQNRTTNDKGDGVENTFSIDNIGFVLKAE</sequence>
<dbReference type="RefSeq" id="WP_379682997.1">
    <property type="nucleotide sequence ID" value="NZ_JBHLYW010000029.1"/>
</dbReference>
<reference evidence="1 2" key="1">
    <citation type="submission" date="2024-09" db="EMBL/GenBank/DDBJ databases">
        <authorList>
            <person name="Sun Q."/>
            <person name="Mori K."/>
        </authorList>
    </citation>
    <scope>NUCLEOTIDE SEQUENCE [LARGE SCALE GENOMIC DNA]</scope>
    <source>
        <strain evidence="1 2">CGMCC 1.12926</strain>
    </source>
</reference>
<organism evidence="1 2">
    <name type="scientific">Flavobacterium procerum</name>
    <dbReference type="NCBI Taxonomy" id="1455569"/>
    <lineage>
        <taxon>Bacteria</taxon>
        <taxon>Pseudomonadati</taxon>
        <taxon>Bacteroidota</taxon>
        <taxon>Flavobacteriia</taxon>
        <taxon>Flavobacteriales</taxon>
        <taxon>Flavobacteriaceae</taxon>
        <taxon>Flavobacterium</taxon>
    </lineage>
</organism>
<evidence type="ECO:0000313" key="1">
    <source>
        <dbReference type="EMBL" id="MFC0080008.1"/>
    </source>
</evidence>
<evidence type="ECO:0008006" key="3">
    <source>
        <dbReference type="Google" id="ProtNLM"/>
    </source>
</evidence>
<gene>
    <name evidence="1" type="ORF">ACFFLS_23385</name>
</gene>
<protein>
    <recommendedName>
        <fullName evidence="3">IPT/TIG domain-containing protein</fullName>
    </recommendedName>
</protein>
<comment type="caution">
    <text evidence="1">The sequence shown here is derived from an EMBL/GenBank/DDBJ whole genome shotgun (WGS) entry which is preliminary data.</text>
</comment>
<proteinExistence type="predicted"/>
<dbReference type="Proteomes" id="UP001589734">
    <property type="component" value="Unassembled WGS sequence"/>
</dbReference>
<evidence type="ECO:0000313" key="2">
    <source>
        <dbReference type="Proteomes" id="UP001589734"/>
    </source>
</evidence>
<keyword evidence="2" id="KW-1185">Reference proteome</keyword>
<dbReference type="PROSITE" id="PS51257">
    <property type="entry name" value="PROKAR_LIPOPROTEIN"/>
    <property type="match status" value="1"/>
</dbReference>
<dbReference type="SUPFAM" id="SSF81296">
    <property type="entry name" value="E set domains"/>
    <property type="match status" value="1"/>
</dbReference>
<dbReference type="InterPro" id="IPR014756">
    <property type="entry name" value="Ig_E-set"/>
</dbReference>
<dbReference type="InterPro" id="IPR013783">
    <property type="entry name" value="Ig-like_fold"/>
</dbReference>